<evidence type="ECO:0000256" key="1">
    <source>
        <dbReference type="ARBA" id="ARBA00022723"/>
    </source>
</evidence>
<dbReference type="AlphaFoldDB" id="A0A7R7XHQ1"/>
<keyword evidence="6" id="KW-0539">Nucleus</keyword>
<keyword evidence="4" id="KW-0238">DNA-binding</keyword>
<reference evidence="8" key="2">
    <citation type="submission" date="2021-02" db="EMBL/GenBank/DDBJ databases">
        <title>Aspergillus puulaauensis MK2 genome sequence.</title>
        <authorList>
            <person name="Futagami T."/>
            <person name="Mori K."/>
            <person name="Kadooka C."/>
            <person name="Tanaka T."/>
        </authorList>
    </citation>
    <scope>NUCLEOTIDE SEQUENCE</scope>
    <source>
        <strain evidence="8">MK2</strain>
    </source>
</reference>
<dbReference type="CDD" id="cd00067">
    <property type="entry name" value="GAL4"/>
    <property type="match status" value="1"/>
</dbReference>
<dbReference type="InterPro" id="IPR001138">
    <property type="entry name" value="Zn2Cys6_DnaBD"/>
</dbReference>
<dbReference type="GO" id="GO:0008270">
    <property type="term" value="F:zinc ion binding"/>
    <property type="evidence" value="ECO:0007669"/>
    <property type="project" value="InterPro"/>
</dbReference>
<evidence type="ECO:0000256" key="2">
    <source>
        <dbReference type="ARBA" id="ARBA00022833"/>
    </source>
</evidence>
<dbReference type="Gene3D" id="4.10.240.10">
    <property type="entry name" value="Zn(2)-C6 fungal-type DNA-binding domain"/>
    <property type="match status" value="1"/>
</dbReference>
<dbReference type="RefSeq" id="XP_041553043.1">
    <property type="nucleotide sequence ID" value="XM_041700015.1"/>
</dbReference>
<proteinExistence type="predicted"/>
<evidence type="ECO:0000256" key="5">
    <source>
        <dbReference type="ARBA" id="ARBA00023163"/>
    </source>
</evidence>
<gene>
    <name evidence="8" type="ORF">APUU_21281S</name>
</gene>
<protein>
    <recommendedName>
        <fullName evidence="7">Zn(2)-C6 fungal-type domain-containing protein</fullName>
    </recommendedName>
</protein>
<dbReference type="KEGG" id="apuu:APUU_21281S"/>
<dbReference type="PANTHER" id="PTHR47660">
    <property type="entry name" value="TRANSCRIPTION FACTOR WITH C2H2 AND ZN(2)-CYS(6) DNA BINDING DOMAIN (EUROFUNG)-RELATED-RELATED"/>
    <property type="match status" value="1"/>
</dbReference>
<dbReference type="SMART" id="SM00066">
    <property type="entry name" value="GAL4"/>
    <property type="match status" value="1"/>
</dbReference>
<evidence type="ECO:0000256" key="6">
    <source>
        <dbReference type="ARBA" id="ARBA00023242"/>
    </source>
</evidence>
<evidence type="ECO:0000256" key="3">
    <source>
        <dbReference type="ARBA" id="ARBA00023015"/>
    </source>
</evidence>
<dbReference type="GO" id="GO:0003677">
    <property type="term" value="F:DNA binding"/>
    <property type="evidence" value="ECO:0007669"/>
    <property type="project" value="UniProtKB-KW"/>
</dbReference>
<dbReference type="PROSITE" id="PS50048">
    <property type="entry name" value="ZN2_CY6_FUNGAL_2"/>
    <property type="match status" value="1"/>
</dbReference>
<name>A0A7R7XHQ1_9EURO</name>
<dbReference type="InterPro" id="IPR036864">
    <property type="entry name" value="Zn2-C6_fun-type_DNA-bd_sf"/>
</dbReference>
<dbReference type="Proteomes" id="UP000654913">
    <property type="component" value="Chromosome 2"/>
</dbReference>
<keyword evidence="1" id="KW-0479">Metal-binding</keyword>
<organism evidence="8 9">
    <name type="scientific">Aspergillus puulaauensis</name>
    <dbReference type="NCBI Taxonomy" id="1220207"/>
    <lineage>
        <taxon>Eukaryota</taxon>
        <taxon>Fungi</taxon>
        <taxon>Dikarya</taxon>
        <taxon>Ascomycota</taxon>
        <taxon>Pezizomycotina</taxon>
        <taxon>Eurotiomycetes</taxon>
        <taxon>Eurotiomycetidae</taxon>
        <taxon>Eurotiales</taxon>
        <taxon>Aspergillaceae</taxon>
        <taxon>Aspergillus</taxon>
    </lineage>
</organism>
<dbReference type="GeneID" id="64970854"/>
<evidence type="ECO:0000259" key="7">
    <source>
        <dbReference type="PROSITE" id="PS50048"/>
    </source>
</evidence>
<dbReference type="GO" id="GO:0000981">
    <property type="term" value="F:DNA-binding transcription factor activity, RNA polymerase II-specific"/>
    <property type="evidence" value="ECO:0007669"/>
    <property type="project" value="InterPro"/>
</dbReference>
<dbReference type="OrthoDB" id="4216928at2759"/>
<keyword evidence="2" id="KW-0862">Zinc</keyword>
<dbReference type="PROSITE" id="PS00463">
    <property type="entry name" value="ZN2_CY6_FUNGAL_1"/>
    <property type="match status" value="1"/>
</dbReference>
<keyword evidence="3" id="KW-0805">Transcription regulation</keyword>
<dbReference type="EMBL" id="AP024444">
    <property type="protein sequence ID" value="BCS20849.1"/>
    <property type="molecule type" value="Genomic_DNA"/>
</dbReference>
<accession>A0A7R7XHQ1</accession>
<reference evidence="8" key="1">
    <citation type="submission" date="2021-01" db="EMBL/GenBank/DDBJ databases">
        <authorList>
            <consortium name="Aspergillus puulaauensis MK2 genome sequencing consortium"/>
            <person name="Kazuki M."/>
            <person name="Futagami T."/>
        </authorList>
    </citation>
    <scope>NUCLEOTIDE SEQUENCE</scope>
    <source>
        <strain evidence="8">MK2</strain>
    </source>
</reference>
<feature type="domain" description="Zn(2)-C6 fungal-type" evidence="7">
    <location>
        <begin position="15"/>
        <end position="45"/>
    </location>
</feature>
<evidence type="ECO:0000256" key="4">
    <source>
        <dbReference type="ARBA" id="ARBA00023125"/>
    </source>
</evidence>
<dbReference type="PANTHER" id="PTHR47660:SF3">
    <property type="entry name" value="FINGER DOMAIN PROTEIN, PUTATIVE (AFU_ORTHOLOGUE AFUA_4G03310)-RELATED"/>
    <property type="match status" value="1"/>
</dbReference>
<dbReference type="Pfam" id="PF00172">
    <property type="entry name" value="Zn_clus"/>
    <property type="match status" value="1"/>
</dbReference>
<keyword evidence="5" id="KW-0804">Transcription</keyword>
<dbReference type="SUPFAM" id="SSF57701">
    <property type="entry name" value="Zn2/Cys6 DNA-binding domain"/>
    <property type="match status" value="1"/>
</dbReference>
<evidence type="ECO:0000313" key="8">
    <source>
        <dbReference type="EMBL" id="BCS20849.1"/>
    </source>
</evidence>
<sequence>MSSLERDNPPPRRKSCEACRAAKRRCDLALPTCFRCSQRGLACAYPGLPPDQIPGLLGLLNEPERPKQFIFDAPVFDLPAVDAVQPSPLQYQPQGTAAVVYLNDQQEMTHVRTSNPVLWSALMSSRFEYPVDTLKDVPRMMVMENQTPWSHPELYSDGMPKVMQDAYACCALYITKNRINGPMITSHIHSRHQELALSPLPTTPTELLAHSHALILYQIMHLFDADLNAAGTAASTSILSMSALESTTSLLFNSTHFPHTQQPPLTLPPTTMNFWKLWILEESARRTIIVALFLIQVLRIFRGDTDIRCDGKLGVLHSWYFSAHLWTACTAYDFAAAWTEKGHFIVHNANFDQVLEEAQPEDVDDLGKMLLVTSRGVDVIRDWFFRRGAIL</sequence>
<keyword evidence="9" id="KW-1185">Reference proteome</keyword>
<evidence type="ECO:0000313" key="9">
    <source>
        <dbReference type="Proteomes" id="UP000654913"/>
    </source>
</evidence>